<keyword evidence="2" id="KW-1185">Reference proteome</keyword>
<dbReference type="EMBL" id="JAGGJA010000023">
    <property type="protein sequence ID" value="MCW9709143.1"/>
    <property type="molecule type" value="Genomic_DNA"/>
</dbReference>
<dbReference type="RefSeq" id="WP_265768014.1">
    <property type="nucleotide sequence ID" value="NZ_JAGGJA010000023.1"/>
</dbReference>
<evidence type="ECO:0000313" key="1">
    <source>
        <dbReference type="EMBL" id="MCW9709143.1"/>
    </source>
</evidence>
<gene>
    <name evidence="1" type="ORF">J6I44_19940</name>
</gene>
<comment type="caution">
    <text evidence="1">The sequence shown here is derived from an EMBL/GenBank/DDBJ whole genome shotgun (WGS) entry which is preliminary data.</text>
</comment>
<protein>
    <submittedName>
        <fullName evidence="1">Uncharacterized protein</fullName>
    </submittedName>
</protein>
<organism evidence="1 2">
    <name type="scientific">Fodinibius salsisoli</name>
    <dbReference type="NCBI Taxonomy" id="2820877"/>
    <lineage>
        <taxon>Bacteria</taxon>
        <taxon>Pseudomonadati</taxon>
        <taxon>Balneolota</taxon>
        <taxon>Balneolia</taxon>
        <taxon>Balneolales</taxon>
        <taxon>Balneolaceae</taxon>
        <taxon>Fodinibius</taxon>
    </lineage>
</organism>
<evidence type="ECO:0000313" key="2">
    <source>
        <dbReference type="Proteomes" id="UP001207918"/>
    </source>
</evidence>
<dbReference type="Proteomes" id="UP001207918">
    <property type="component" value="Unassembled WGS sequence"/>
</dbReference>
<reference evidence="1 2" key="1">
    <citation type="submission" date="2021-03" db="EMBL/GenBank/DDBJ databases">
        <title>Aliifodinibius sp. nov., a new bacterium isolated from saline soil.</title>
        <authorList>
            <person name="Galisteo C."/>
            <person name="De La Haba R."/>
            <person name="Sanchez-Porro C."/>
            <person name="Ventosa A."/>
        </authorList>
    </citation>
    <scope>NUCLEOTIDE SEQUENCE [LARGE SCALE GENOMIC DNA]</scope>
    <source>
        <strain evidence="1 2">1BSP15-2V2</strain>
    </source>
</reference>
<name>A0ABT3PTG2_9BACT</name>
<accession>A0ABT3PTG2</accession>
<sequence>MVRGEFEHFFILRPTYKEFHAEASDTSEDSMSQARDMDKNNLHAALREWYSLEALGLTCPRTGIR</sequence>
<proteinExistence type="predicted"/>